<gene>
    <name evidence="13" type="primary">thrB</name>
    <name evidence="16" type="ORF">KP77_19920</name>
</gene>
<dbReference type="GO" id="GO:0005524">
    <property type="term" value="F:ATP binding"/>
    <property type="evidence" value="ECO:0007669"/>
    <property type="project" value="UniProtKB-UniRule"/>
</dbReference>
<dbReference type="Proteomes" id="UP000031950">
    <property type="component" value="Unassembled WGS sequence"/>
</dbReference>
<dbReference type="STRING" id="135826.KP77_19920"/>
<dbReference type="RefSeq" id="WP_041122579.1">
    <property type="nucleotide sequence ID" value="NZ_JXRQ01000018.1"/>
</dbReference>
<keyword evidence="5 13" id="KW-0028">Amino-acid biosynthesis</keyword>
<evidence type="ECO:0000256" key="7">
    <source>
        <dbReference type="ARBA" id="ARBA00022697"/>
    </source>
</evidence>
<evidence type="ECO:0000256" key="3">
    <source>
        <dbReference type="ARBA" id="ARBA00012078"/>
    </source>
</evidence>
<keyword evidence="17" id="KW-1185">Reference proteome</keyword>
<dbReference type="InterPro" id="IPR000870">
    <property type="entry name" value="Homoserine_kinase"/>
</dbReference>
<dbReference type="PRINTS" id="PR00958">
    <property type="entry name" value="HOMSERKINASE"/>
</dbReference>
<dbReference type="InterPro" id="IPR036554">
    <property type="entry name" value="GHMP_kinase_C_sf"/>
</dbReference>
<accession>A0A0C2VWJ6</accession>
<dbReference type="PANTHER" id="PTHR20861:SF1">
    <property type="entry name" value="HOMOSERINE KINASE"/>
    <property type="match status" value="1"/>
</dbReference>
<evidence type="ECO:0000256" key="13">
    <source>
        <dbReference type="HAMAP-Rule" id="MF_00384"/>
    </source>
</evidence>
<dbReference type="GO" id="GO:0009088">
    <property type="term" value="P:threonine biosynthetic process"/>
    <property type="evidence" value="ECO:0007669"/>
    <property type="project" value="UniProtKB-UniRule"/>
</dbReference>
<evidence type="ECO:0000256" key="11">
    <source>
        <dbReference type="ARBA" id="ARBA00049375"/>
    </source>
</evidence>
<dbReference type="InterPro" id="IPR006204">
    <property type="entry name" value="GHMP_kinase_N_dom"/>
</dbReference>
<evidence type="ECO:0000313" key="17">
    <source>
        <dbReference type="Proteomes" id="UP000031950"/>
    </source>
</evidence>
<dbReference type="SUPFAM" id="SSF55060">
    <property type="entry name" value="GHMP Kinase, C-terminal domain"/>
    <property type="match status" value="1"/>
</dbReference>
<dbReference type="Gene3D" id="3.30.230.10">
    <property type="match status" value="1"/>
</dbReference>
<protein>
    <recommendedName>
        <fullName evidence="4 13">Homoserine kinase</fullName>
        <shortName evidence="13">HK</shortName>
        <shortName evidence="13">HSK</shortName>
        <ecNumber evidence="3 13">2.7.1.39</ecNumber>
    </recommendedName>
</protein>
<dbReference type="GO" id="GO:0004413">
    <property type="term" value="F:homoserine kinase activity"/>
    <property type="evidence" value="ECO:0007669"/>
    <property type="project" value="UniProtKB-UniRule"/>
</dbReference>
<dbReference type="EMBL" id="JXRQ01000018">
    <property type="protein sequence ID" value="KIL48781.1"/>
    <property type="molecule type" value="Genomic_DNA"/>
</dbReference>
<name>A0A0C2VWJ6_9BACL</name>
<dbReference type="OrthoDB" id="9769912at2"/>
<keyword evidence="13" id="KW-0963">Cytoplasm</keyword>
<feature type="domain" description="GHMP kinase C-terminal" evidence="15">
    <location>
        <begin position="202"/>
        <end position="280"/>
    </location>
</feature>
<comment type="similarity">
    <text evidence="2 13">Belongs to the GHMP kinase family. Homoserine kinase subfamily.</text>
</comment>
<dbReference type="PIRSF" id="PIRSF000676">
    <property type="entry name" value="Homoser_kin"/>
    <property type="match status" value="1"/>
</dbReference>
<evidence type="ECO:0000256" key="6">
    <source>
        <dbReference type="ARBA" id="ARBA00022679"/>
    </source>
</evidence>
<dbReference type="InterPro" id="IPR013750">
    <property type="entry name" value="GHMP_kinase_C_dom"/>
</dbReference>
<feature type="domain" description="GHMP kinase N-terminal" evidence="14">
    <location>
        <begin position="60"/>
        <end position="142"/>
    </location>
</feature>
<keyword evidence="6 13" id="KW-0808">Transferase</keyword>
<evidence type="ECO:0000259" key="15">
    <source>
        <dbReference type="Pfam" id="PF08544"/>
    </source>
</evidence>
<dbReference type="PATRIC" id="fig|135826.4.peg.1987"/>
<dbReference type="GO" id="GO:0005737">
    <property type="term" value="C:cytoplasm"/>
    <property type="evidence" value="ECO:0007669"/>
    <property type="project" value="UniProtKB-SubCell"/>
</dbReference>
<evidence type="ECO:0000256" key="8">
    <source>
        <dbReference type="ARBA" id="ARBA00022741"/>
    </source>
</evidence>
<dbReference type="EC" id="2.7.1.39" evidence="3 13"/>
<dbReference type="SUPFAM" id="SSF54211">
    <property type="entry name" value="Ribosomal protein S5 domain 2-like"/>
    <property type="match status" value="1"/>
</dbReference>
<comment type="caution">
    <text evidence="16">The sequence shown here is derived from an EMBL/GenBank/DDBJ whole genome shotgun (WGS) entry which is preliminary data.</text>
</comment>
<dbReference type="InterPro" id="IPR020568">
    <property type="entry name" value="Ribosomal_Su5_D2-typ_SF"/>
</dbReference>
<dbReference type="Pfam" id="PF08544">
    <property type="entry name" value="GHMP_kinases_C"/>
    <property type="match status" value="1"/>
</dbReference>
<keyword evidence="7 13" id="KW-0791">Threonine biosynthesis</keyword>
<evidence type="ECO:0000256" key="4">
    <source>
        <dbReference type="ARBA" id="ARBA00017858"/>
    </source>
</evidence>
<sequence length="306" mass="32679">MTFSPFTVKTPASTANLGPGFDSIGLALPIYQKIDVQPYQQWKVSYEHEDFQDLPTDQSNLILQTINKVAAAAGTECPCAALTVSSEIPLSKGLGSSAAAISAGVSIANRLMDLGLTEDEQIRLASDIEGHPDNVSASIAGGLTVSRYADREVTTVSIPVGGFSVVIMAPEAELATKKSRGVLPDQLPYRDAVLSSAAANVMVAAFAAKDFYKAGQVMMKDSFHEPFRENFFPDLTDIKKDACHAGAFAVTISGAGPCISIFTEDTHISTVVDRLSEKYSSYQLLTLKPVNQGTLITEHQSNRLSV</sequence>
<evidence type="ECO:0000256" key="1">
    <source>
        <dbReference type="ARBA" id="ARBA00005015"/>
    </source>
</evidence>
<dbReference type="PANTHER" id="PTHR20861">
    <property type="entry name" value="HOMOSERINE/4-DIPHOSPHOCYTIDYL-2-C-METHYL-D-ERYTHRITOL KINASE"/>
    <property type="match status" value="1"/>
</dbReference>
<evidence type="ECO:0000259" key="14">
    <source>
        <dbReference type="Pfam" id="PF00288"/>
    </source>
</evidence>
<evidence type="ECO:0000256" key="10">
    <source>
        <dbReference type="ARBA" id="ARBA00022840"/>
    </source>
</evidence>
<comment type="function">
    <text evidence="12 13">Catalyzes the ATP-dependent phosphorylation of L-homoserine to L-homoserine phosphate.</text>
</comment>
<dbReference type="AlphaFoldDB" id="A0A0C2VWJ6"/>
<evidence type="ECO:0000313" key="16">
    <source>
        <dbReference type="EMBL" id="KIL48781.1"/>
    </source>
</evidence>
<reference evidence="16 17" key="1">
    <citation type="submission" date="2015-01" db="EMBL/GenBank/DDBJ databases">
        <title>Genome sequence of Jeotgalibacillus alimentarius.</title>
        <authorList>
            <person name="Goh K.M."/>
            <person name="Chan K.-G."/>
            <person name="Yaakop A.S."/>
            <person name="Ee R."/>
            <person name="Gan H.M."/>
            <person name="Chan C.S."/>
        </authorList>
    </citation>
    <scope>NUCLEOTIDE SEQUENCE [LARGE SCALE GENOMIC DNA]</scope>
    <source>
        <strain evidence="16 17">YKJ-13</strain>
    </source>
</reference>
<dbReference type="Gene3D" id="3.30.70.890">
    <property type="entry name" value="GHMP kinase, C-terminal domain"/>
    <property type="match status" value="1"/>
</dbReference>
<dbReference type="UniPathway" id="UPA00050">
    <property type="reaction ID" value="UER00064"/>
</dbReference>
<evidence type="ECO:0000256" key="12">
    <source>
        <dbReference type="ARBA" id="ARBA00049954"/>
    </source>
</evidence>
<keyword evidence="9 13" id="KW-0418">Kinase</keyword>
<keyword evidence="10 13" id="KW-0067">ATP-binding</keyword>
<comment type="pathway">
    <text evidence="1 13">Amino-acid biosynthesis; L-threonine biosynthesis; L-threonine from L-aspartate: step 4/5.</text>
</comment>
<dbReference type="HAMAP" id="MF_00384">
    <property type="entry name" value="Homoser_kinase"/>
    <property type="match status" value="1"/>
</dbReference>
<comment type="catalytic activity">
    <reaction evidence="11 13">
        <text>L-homoserine + ATP = O-phospho-L-homoserine + ADP + H(+)</text>
        <dbReference type="Rhea" id="RHEA:13985"/>
        <dbReference type="ChEBI" id="CHEBI:15378"/>
        <dbReference type="ChEBI" id="CHEBI:30616"/>
        <dbReference type="ChEBI" id="CHEBI:57476"/>
        <dbReference type="ChEBI" id="CHEBI:57590"/>
        <dbReference type="ChEBI" id="CHEBI:456216"/>
        <dbReference type="EC" id="2.7.1.39"/>
    </reaction>
</comment>
<proteinExistence type="inferred from homology"/>
<dbReference type="InterPro" id="IPR014721">
    <property type="entry name" value="Ribsml_uS5_D2-typ_fold_subgr"/>
</dbReference>
<evidence type="ECO:0000256" key="9">
    <source>
        <dbReference type="ARBA" id="ARBA00022777"/>
    </source>
</evidence>
<dbReference type="Pfam" id="PF00288">
    <property type="entry name" value="GHMP_kinases_N"/>
    <property type="match status" value="1"/>
</dbReference>
<dbReference type="PROSITE" id="PS00627">
    <property type="entry name" value="GHMP_KINASES_ATP"/>
    <property type="match status" value="1"/>
</dbReference>
<organism evidence="16 17">
    <name type="scientific">Jeotgalibacillus alimentarius</name>
    <dbReference type="NCBI Taxonomy" id="135826"/>
    <lineage>
        <taxon>Bacteria</taxon>
        <taxon>Bacillati</taxon>
        <taxon>Bacillota</taxon>
        <taxon>Bacilli</taxon>
        <taxon>Bacillales</taxon>
        <taxon>Caryophanaceae</taxon>
        <taxon>Jeotgalibacillus</taxon>
    </lineage>
</organism>
<comment type="subcellular location">
    <subcellularLocation>
        <location evidence="13">Cytoplasm</location>
    </subcellularLocation>
</comment>
<feature type="binding site" evidence="13">
    <location>
        <begin position="89"/>
        <end position="99"/>
    </location>
    <ligand>
        <name>ATP</name>
        <dbReference type="ChEBI" id="CHEBI:30616"/>
    </ligand>
</feature>
<evidence type="ECO:0000256" key="5">
    <source>
        <dbReference type="ARBA" id="ARBA00022605"/>
    </source>
</evidence>
<keyword evidence="8 13" id="KW-0547">Nucleotide-binding</keyword>
<dbReference type="InterPro" id="IPR006203">
    <property type="entry name" value="GHMP_knse_ATP-bd_CS"/>
</dbReference>
<dbReference type="NCBIfam" id="TIGR00191">
    <property type="entry name" value="thrB"/>
    <property type="match status" value="1"/>
</dbReference>
<evidence type="ECO:0000256" key="2">
    <source>
        <dbReference type="ARBA" id="ARBA00007370"/>
    </source>
</evidence>